<name>A0A2K8K6I8_9RHOB</name>
<proteinExistence type="predicted"/>
<evidence type="ECO:0000313" key="1">
    <source>
        <dbReference type="EMBL" id="ATX65064.1"/>
    </source>
</evidence>
<sequence length="98" mass="10794">MKPSFCNGIAKNIAPGAKGPGVKDMSTQQRSYRVKLGSRSGASFQPVIYGSVSPLRALLRWPRSGSQVEKQRLNSFRAIREDRETRVGCEGQVTRVTV</sequence>
<dbReference type="AlphaFoldDB" id="A0A2K8K6I8"/>
<dbReference type="KEGG" id="rbg:BG454_03820"/>
<reference evidence="1 2" key="1">
    <citation type="submission" date="2017-11" db="EMBL/GenBank/DDBJ databases">
        <title>Revised Sequence and Annotation of the Rhodobaca barguzinensis strain alga05 Genome.</title>
        <authorList>
            <person name="Kopejtka K."/>
            <person name="Tomasch J.M."/>
            <person name="Bunk B."/>
            <person name="Koblizek M."/>
        </authorList>
    </citation>
    <scope>NUCLEOTIDE SEQUENCE [LARGE SCALE GENOMIC DNA]</scope>
    <source>
        <strain evidence="2">alga05</strain>
    </source>
</reference>
<dbReference type="Proteomes" id="UP000228948">
    <property type="component" value="Chromosome"/>
</dbReference>
<evidence type="ECO:0000313" key="2">
    <source>
        <dbReference type="Proteomes" id="UP000228948"/>
    </source>
</evidence>
<gene>
    <name evidence="1" type="ORF">BG454_03820</name>
</gene>
<accession>A0A2K8K6I8</accession>
<dbReference type="EMBL" id="CP024899">
    <property type="protein sequence ID" value="ATX65064.1"/>
    <property type="molecule type" value="Genomic_DNA"/>
</dbReference>
<organism evidence="1 2">
    <name type="scientific">Roseinatronobacter bogoriensis subsp. barguzinensis</name>
    <dbReference type="NCBI Taxonomy" id="441209"/>
    <lineage>
        <taxon>Bacteria</taxon>
        <taxon>Pseudomonadati</taxon>
        <taxon>Pseudomonadota</taxon>
        <taxon>Alphaproteobacteria</taxon>
        <taxon>Rhodobacterales</taxon>
        <taxon>Paracoccaceae</taxon>
        <taxon>Roseinatronobacter</taxon>
    </lineage>
</organism>
<keyword evidence="2" id="KW-1185">Reference proteome</keyword>
<protein>
    <submittedName>
        <fullName evidence="1">Uncharacterized protein</fullName>
    </submittedName>
</protein>